<evidence type="ECO:0000256" key="3">
    <source>
        <dbReference type="ARBA" id="ARBA00022833"/>
    </source>
</evidence>
<evidence type="ECO:0000256" key="1">
    <source>
        <dbReference type="ARBA" id="ARBA00022723"/>
    </source>
</evidence>
<dbReference type="CDD" id="cd16495">
    <property type="entry name" value="RING_CH-C4HC3_MARCH"/>
    <property type="match status" value="1"/>
</dbReference>
<dbReference type="EMBL" id="CAMXCT030003779">
    <property type="protein sequence ID" value="CAL4793472.1"/>
    <property type="molecule type" value="Genomic_DNA"/>
</dbReference>
<feature type="transmembrane region" description="Helical" evidence="4">
    <location>
        <begin position="526"/>
        <end position="544"/>
    </location>
</feature>
<keyword evidence="3" id="KW-0862">Zinc</keyword>
<feature type="transmembrane region" description="Helical" evidence="4">
    <location>
        <begin position="333"/>
        <end position="357"/>
    </location>
</feature>
<dbReference type="InterPro" id="IPR000608">
    <property type="entry name" value="UBC"/>
</dbReference>
<evidence type="ECO:0000256" key="2">
    <source>
        <dbReference type="ARBA" id="ARBA00022771"/>
    </source>
</evidence>
<dbReference type="SUPFAM" id="SSF54495">
    <property type="entry name" value="UBC-like"/>
    <property type="match status" value="1"/>
</dbReference>
<feature type="transmembrane region" description="Helical" evidence="4">
    <location>
        <begin position="439"/>
        <end position="462"/>
    </location>
</feature>
<sequence length="613" mass="68744">MASESAAAPASSSAVRRLRRDLEVLQKSRNPQILVRPAEDNLLEWHFVLHALPEDTPYSKGCYHGKVVFPAEYPHAPPAILMMTPSGRLETGKRLCLSMTDFHPESWNPAWSVETILVGLLSFFISDEKGYGSVRSSEEQRKLLAEKSWESNAGSAVFRSLFPEFLHMPETSETSEQDAGDPSPPVPVEAQVSHESFEVAPEALEEGVVPVVPVSSEHRSERLNSSSECWICRDVTDEPLIQPCRCRGSMSGVHASCVEEWIRSHRRTARDDAPPRCSVCHQPYQGSERLPRFREFVSHSCRAMGAQCGRTLLLVLALMLFQECAMDPKLPIAVRVLGICLFALLALYRFLILMVSLPPHGQAPEQRWLQPFFIAETRELTTHMAEAAAANTVVIGWSLVGIISWPYVLGFCVLLLLLAIKLLLRQPTWRCSRECFIRYARAVAYIVLFPVILVFAICEFLWRYPRSLHPLGPAPHLAISIAVIPLAMTVSSNLPLLIIWGIHVLFLLVGLIELFLVKRWRWKRGLVWVIVLQVSLMGCYISNLCEFPKGIGNTSTSQIIIAGSSCSWLLLIVVLTLKINWELCVQYYRTWQRRHGSFTLDPSAAPQSATATA</sequence>
<keyword evidence="9" id="KW-1185">Reference proteome</keyword>
<evidence type="ECO:0000313" key="9">
    <source>
        <dbReference type="Proteomes" id="UP001152797"/>
    </source>
</evidence>
<dbReference type="Gene3D" id="3.30.40.10">
    <property type="entry name" value="Zinc/RING finger domain, C3HC4 (zinc finger)"/>
    <property type="match status" value="1"/>
</dbReference>
<dbReference type="SMART" id="SM00212">
    <property type="entry name" value="UBCc"/>
    <property type="match status" value="1"/>
</dbReference>
<keyword evidence="4" id="KW-1133">Transmembrane helix</keyword>
<keyword evidence="4" id="KW-0472">Membrane</keyword>
<feature type="transmembrane region" description="Helical" evidence="4">
    <location>
        <begin position="556"/>
        <end position="577"/>
    </location>
</feature>
<keyword evidence="4" id="KW-0812">Transmembrane</keyword>
<keyword evidence="1" id="KW-0479">Metal-binding</keyword>
<dbReference type="FunFam" id="3.10.110.10:FF:000109">
    <property type="entry name" value="Ubiquitin-conjugating enzyme E2 J2-like"/>
    <property type="match status" value="1"/>
</dbReference>
<dbReference type="InterPro" id="IPR050113">
    <property type="entry name" value="Ub_conjugating_enzyme"/>
</dbReference>
<dbReference type="Proteomes" id="UP001152797">
    <property type="component" value="Unassembled WGS sequence"/>
</dbReference>
<dbReference type="Pfam" id="PF12906">
    <property type="entry name" value="RINGv"/>
    <property type="match status" value="1"/>
</dbReference>
<dbReference type="GO" id="GO:0008270">
    <property type="term" value="F:zinc ion binding"/>
    <property type="evidence" value="ECO:0007669"/>
    <property type="project" value="UniProtKB-KW"/>
</dbReference>
<dbReference type="AlphaFoldDB" id="A0A9P1GAH4"/>
<dbReference type="InterPro" id="IPR013083">
    <property type="entry name" value="Znf_RING/FYVE/PHD"/>
</dbReference>
<proteinExistence type="predicted"/>
<feature type="transmembrane region" description="Helical" evidence="4">
    <location>
        <begin position="394"/>
        <end position="418"/>
    </location>
</feature>
<dbReference type="Gene3D" id="3.10.110.10">
    <property type="entry name" value="Ubiquitin Conjugating Enzyme"/>
    <property type="match status" value="1"/>
</dbReference>
<organism evidence="7">
    <name type="scientific">Cladocopium goreaui</name>
    <dbReference type="NCBI Taxonomy" id="2562237"/>
    <lineage>
        <taxon>Eukaryota</taxon>
        <taxon>Sar</taxon>
        <taxon>Alveolata</taxon>
        <taxon>Dinophyceae</taxon>
        <taxon>Suessiales</taxon>
        <taxon>Symbiodiniaceae</taxon>
        <taxon>Cladocopium</taxon>
    </lineage>
</organism>
<accession>A0A9P1GAH4</accession>
<reference evidence="8 9" key="2">
    <citation type="submission" date="2024-05" db="EMBL/GenBank/DDBJ databases">
        <authorList>
            <person name="Chen Y."/>
            <person name="Shah S."/>
            <person name="Dougan E. K."/>
            <person name="Thang M."/>
            <person name="Chan C."/>
        </authorList>
    </citation>
    <scope>NUCLEOTIDE SEQUENCE [LARGE SCALE GENOMIC DNA]</scope>
</reference>
<protein>
    <submittedName>
        <fullName evidence="8">E2 ubiquitin-conjugating enzyme</fullName>
    </submittedName>
</protein>
<dbReference type="EMBL" id="CAMXCT010003779">
    <property type="protein sequence ID" value="CAI4006160.1"/>
    <property type="molecule type" value="Genomic_DNA"/>
</dbReference>
<dbReference type="SMART" id="SM00744">
    <property type="entry name" value="RINGv"/>
    <property type="match status" value="1"/>
</dbReference>
<dbReference type="PROSITE" id="PS50127">
    <property type="entry name" value="UBC_2"/>
    <property type="match status" value="1"/>
</dbReference>
<dbReference type="EMBL" id="CAMXCT020003779">
    <property type="protein sequence ID" value="CAL1159535.1"/>
    <property type="molecule type" value="Genomic_DNA"/>
</dbReference>
<comment type="caution">
    <text evidence="7">The sequence shown here is derived from an EMBL/GenBank/DDBJ whole genome shotgun (WGS) entry which is preliminary data.</text>
</comment>
<dbReference type="Pfam" id="PF00179">
    <property type="entry name" value="UQ_con"/>
    <property type="match status" value="1"/>
</dbReference>
<keyword evidence="2" id="KW-0863">Zinc-finger</keyword>
<name>A0A9P1GAH4_9DINO</name>
<feature type="transmembrane region" description="Helical" evidence="4">
    <location>
        <begin position="497"/>
        <end position="517"/>
    </location>
</feature>
<dbReference type="PROSITE" id="PS51292">
    <property type="entry name" value="ZF_RING_CH"/>
    <property type="match status" value="1"/>
</dbReference>
<evidence type="ECO:0000313" key="7">
    <source>
        <dbReference type="EMBL" id="CAI4006160.1"/>
    </source>
</evidence>
<dbReference type="PANTHER" id="PTHR24067">
    <property type="entry name" value="UBIQUITIN-CONJUGATING ENZYME E2"/>
    <property type="match status" value="1"/>
</dbReference>
<dbReference type="InterPro" id="IPR011016">
    <property type="entry name" value="Znf_RING-CH"/>
</dbReference>
<feature type="domain" description="RING-CH-type" evidence="6">
    <location>
        <begin position="221"/>
        <end position="287"/>
    </location>
</feature>
<evidence type="ECO:0000313" key="8">
    <source>
        <dbReference type="EMBL" id="CAL4793472.1"/>
    </source>
</evidence>
<evidence type="ECO:0000259" key="6">
    <source>
        <dbReference type="PROSITE" id="PS51292"/>
    </source>
</evidence>
<feature type="domain" description="UBC core" evidence="5">
    <location>
        <begin position="13"/>
        <end position="162"/>
    </location>
</feature>
<dbReference type="CDD" id="cd23799">
    <property type="entry name" value="UBCc_UBE2J"/>
    <property type="match status" value="1"/>
</dbReference>
<evidence type="ECO:0000259" key="5">
    <source>
        <dbReference type="PROSITE" id="PS50127"/>
    </source>
</evidence>
<dbReference type="InterPro" id="IPR016135">
    <property type="entry name" value="UBQ-conjugating_enzyme/RWD"/>
</dbReference>
<dbReference type="OrthoDB" id="1158011at2759"/>
<evidence type="ECO:0000256" key="4">
    <source>
        <dbReference type="SAM" id="Phobius"/>
    </source>
</evidence>
<gene>
    <name evidence="7" type="ORF">C1SCF055_LOCUS31824</name>
</gene>
<reference evidence="7" key="1">
    <citation type="submission" date="2022-10" db="EMBL/GenBank/DDBJ databases">
        <authorList>
            <person name="Chen Y."/>
            <person name="Dougan E. K."/>
            <person name="Chan C."/>
            <person name="Rhodes N."/>
            <person name="Thang M."/>
        </authorList>
    </citation>
    <scope>NUCLEOTIDE SEQUENCE</scope>
</reference>
<dbReference type="SUPFAM" id="SSF57850">
    <property type="entry name" value="RING/U-box"/>
    <property type="match status" value="1"/>
</dbReference>